<dbReference type="Proteomes" id="UP000326780">
    <property type="component" value="Chromosome"/>
</dbReference>
<evidence type="ECO:0000313" key="2">
    <source>
        <dbReference type="EMBL" id="QFZ84646.1"/>
    </source>
</evidence>
<evidence type="ECO:0000313" key="3">
    <source>
        <dbReference type="Proteomes" id="UP000326780"/>
    </source>
</evidence>
<gene>
    <name evidence="2" type="ORF">GFK26_18640</name>
</gene>
<feature type="transmembrane region" description="Helical" evidence="1">
    <location>
        <begin position="59"/>
        <end position="80"/>
    </location>
</feature>
<feature type="transmembrane region" description="Helical" evidence="1">
    <location>
        <begin position="33"/>
        <end position="50"/>
    </location>
</feature>
<reference evidence="2 3" key="1">
    <citation type="submission" date="2019-10" db="EMBL/GenBank/DDBJ databases">
        <title>Complete genome sequence of Variovorax paradoxus 5C-2.</title>
        <authorList>
            <person name="Gogoleva N.E."/>
            <person name="Balkin A.S."/>
        </authorList>
    </citation>
    <scope>NUCLEOTIDE SEQUENCE [LARGE SCALE GENOMIC DNA]</scope>
    <source>
        <strain evidence="2 3">5C-2</strain>
    </source>
</reference>
<sequence length="86" mass="9264">MKELLLFGSAFGAVFLLGFQSLAVNSGYRALALVNSALIGVMNIGLFKLVPHVETMTQAVIYVGAGPLAILCAMEVHAWMRRRKAV</sequence>
<keyword evidence="1" id="KW-0472">Membrane</keyword>
<proteinExistence type="predicted"/>
<name>A0A5Q0M5C8_VARPD</name>
<evidence type="ECO:0000256" key="1">
    <source>
        <dbReference type="SAM" id="Phobius"/>
    </source>
</evidence>
<keyword evidence="1" id="KW-0812">Transmembrane</keyword>
<dbReference type="EMBL" id="CP045644">
    <property type="protein sequence ID" value="QFZ84646.1"/>
    <property type="molecule type" value="Genomic_DNA"/>
</dbReference>
<accession>A0A5Q0M5C8</accession>
<keyword evidence="1" id="KW-1133">Transmembrane helix</keyword>
<protein>
    <submittedName>
        <fullName evidence="2">Uncharacterized protein</fullName>
    </submittedName>
</protein>
<dbReference type="RefSeq" id="WP_153283268.1">
    <property type="nucleotide sequence ID" value="NZ_CP045644.1"/>
</dbReference>
<organism evidence="2 3">
    <name type="scientific">Variovorax paradoxus</name>
    <dbReference type="NCBI Taxonomy" id="34073"/>
    <lineage>
        <taxon>Bacteria</taxon>
        <taxon>Pseudomonadati</taxon>
        <taxon>Pseudomonadota</taxon>
        <taxon>Betaproteobacteria</taxon>
        <taxon>Burkholderiales</taxon>
        <taxon>Comamonadaceae</taxon>
        <taxon>Variovorax</taxon>
    </lineage>
</organism>
<dbReference type="AlphaFoldDB" id="A0A5Q0M5C8"/>